<reference evidence="1 2" key="1">
    <citation type="submission" date="2024-09" db="EMBL/GenBank/DDBJ databases">
        <authorList>
            <person name="Sun Q."/>
            <person name="Mori K."/>
        </authorList>
    </citation>
    <scope>NUCLEOTIDE SEQUENCE [LARGE SCALE GENOMIC DNA]</scope>
    <source>
        <strain evidence="1 2">JCM 3324</strain>
    </source>
</reference>
<name>A0ABV5P4D5_9ACTN</name>
<keyword evidence="2" id="KW-1185">Reference proteome</keyword>
<accession>A0ABV5P4D5</accession>
<evidence type="ECO:0000313" key="2">
    <source>
        <dbReference type="Proteomes" id="UP001589568"/>
    </source>
</evidence>
<dbReference type="EMBL" id="JBHMCF010000061">
    <property type="protein sequence ID" value="MFB9477440.1"/>
    <property type="molecule type" value="Genomic_DNA"/>
</dbReference>
<comment type="caution">
    <text evidence="1">The sequence shown here is derived from an EMBL/GenBank/DDBJ whole genome shotgun (WGS) entry which is preliminary data.</text>
</comment>
<dbReference type="Proteomes" id="UP001589568">
    <property type="component" value="Unassembled WGS sequence"/>
</dbReference>
<evidence type="ECO:0000313" key="1">
    <source>
        <dbReference type="EMBL" id="MFB9477440.1"/>
    </source>
</evidence>
<protein>
    <submittedName>
        <fullName evidence="1">Uncharacterized protein</fullName>
    </submittedName>
</protein>
<sequence length="41" mass="4410">MAVVSFRSNSASAAPASRYRGDCDGVAHILADLQNYLEFCC</sequence>
<dbReference type="RefSeq" id="WP_345406657.1">
    <property type="nucleotide sequence ID" value="NZ_BAAAXS010000001.1"/>
</dbReference>
<organism evidence="1 2">
    <name type="scientific">Nonomuraea salmonea</name>
    <dbReference type="NCBI Taxonomy" id="46181"/>
    <lineage>
        <taxon>Bacteria</taxon>
        <taxon>Bacillati</taxon>
        <taxon>Actinomycetota</taxon>
        <taxon>Actinomycetes</taxon>
        <taxon>Streptosporangiales</taxon>
        <taxon>Streptosporangiaceae</taxon>
        <taxon>Nonomuraea</taxon>
    </lineage>
</organism>
<gene>
    <name evidence="1" type="ORF">ACFFR3_48775</name>
</gene>
<proteinExistence type="predicted"/>